<organism evidence="10 11">
    <name type="scientific">Algoriphagus jejuensis</name>
    <dbReference type="NCBI Taxonomy" id="419934"/>
    <lineage>
        <taxon>Bacteria</taxon>
        <taxon>Pseudomonadati</taxon>
        <taxon>Bacteroidota</taxon>
        <taxon>Cytophagia</taxon>
        <taxon>Cytophagales</taxon>
        <taxon>Cyclobacteriaceae</taxon>
        <taxon>Algoriphagus</taxon>
    </lineage>
</organism>
<evidence type="ECO:0000256" key="3">
    <source>
        <dbReference type="ARBA" id="ARBA00022676"/>
    </source>
</evidence>
<evidence type="ECO:0000256" key="4">
    <source>
        <dbReference type="ARBA" id="ARBA00022679"/>
    </source>
</evidence>
<dbReference type="InterPro" id="IPR050297">
    <property type="entry name" value="LipidA_mod_glycosyltrf_83"/>
</dbReference>
<evidence type="ECO:0000256" key="6">
    <source>
        <dbReference type="ARBA" id="ARBA00022989"/>
    </source>
</evidence>
<feature type="transmembrane region" description="Helical" evidence="8">
    <location>
        <begin position="186"/>
        <end position="203"/>
    </location>
</feature>
<protein>
    <recommendedName>
        <fullName evidence="9">Glycosyltransferase RgtA/B/C/D-like domain-containing protein</fullName>
    </recommendedName>
</protein>
<keyword evidence="6 8" id="KW-1133">Transmembrane helix</keyword>
<feature type="transmembrane region" description="Helical" evidence="8">
    <location>
        <begin position="67"/>
        <end position="98"/>
    </location>
</feature>
<comment type="caution">
    <text evidence="10">The sequence shown here is derived from an EMBL/GenBank/DDBJ whole genome shotgun (WGS) entry which is preliminary data.</text>
</comment>
<evidence type="ECO:0000256" key="1">
    <source>
        <dbReference type="ARBA" id="ARBA00004651"/>
    </source>
</evidence>
<evidence type="ECO:0000259" key="9">
    <source>
        <dbReference type="Pfam" id="PF13231"/>
    </source>
</evidence>
<dbReference type="InterPro" id="IPR038731">
    <property type="entry name" value="RgtA/B/C-like"/>
</dbReference>
<comment type="subcellular location">
    <subcellularLocation>
        <location evidence="1">Cell membrane</location>
        <topology evidence="1">Multi-pass membrane protein</topology>
    </subcellularLocation>
</comment>
<keyword evidence="7 8" id="KW-0472">Membrane</keyword>
<evidence type="ECO:0000256" key="8">
    <source>
        <dbReference type="SAM" id="Phobius"/>
    </source>
</evidence>
<accession>A0ABN1N1Q5</accession>
<dbReference type="PANTHER" id="PTHR33908">
    <property type="entry name" value="MANNOSYLTRANSFERASE YKCB-RELATED"/>
    <property type="match status" value="1"/>
</dbReference>
<name>A0ABN1N1Q5_9BACT</name>
<feature type="transmembrane region" description="Helical" evidence="8">
    <location>
        <begin position="241"/>
        <end position="260"/>
    </location>
</feature>
<reference evidence="10 11" key="1">
    <citation type="journal article" date="2019" name="Int. J. Syst. Evol. Microbiol.">
        <title>The Global Catalogue of Microorganisms (GCM) 10K type strain sequencing project: providing services to taxonomists for standard genome sequencing and annotation.</title>
        <authorList>
            <consortium name="The Broad Institute Genomics Platform"/>
            <consortium name="The Broad Institute Genome Sequencing Center for Infectious Disease"/>
            <person name="Wu L."/>
            <person name="Ma J."/>
        </authorList>
    </citation>
    <scope>NUCLEOTIDE SEQUENCE [LARGE SCALE GENOMIC DNA]</scope>
    <source>
        <strain evidence="10 11">JCM 16112</strain>
    </source>
</reference>
<dbReference type="Proteomes" id="UP001500469">
    <property type="component" value="Unassembled WGS sequence"/>
</dbReference>
<keyword evidence="11" id="KW-1185">Reference proteome</keyword>
<keyword evidence="4" id="KW-0808">Transferase</keyword>
<feature type="transmembrane region" description="Helical" evidence="8">
    <location>
        <begin position="161"/>
        <end position="179"/>
    </location>
</feature>
<dbReference type="EMBL" id="BAAAFI010000013">
    <property type="protein sequence ID" value="GAA0879501.1"/>
    <property type="molecule type" value="Genomic_DNA"/>
</dbReference>
<dbReference type="PANTHER" id="PTHR33908:SF11">
    <property type="entry name" value="MEMBRANE PROTEIN"/>
    <property type="match status" value="1"/>
</dbReference>
<feature type="transmembrane region" description="Helical" evidence="8">
    <location>
        <begin position="209"/>
        <end position="229"/>
    </location>
</feature>
<feature type="transmembrane region" description="Helical" evidence="8">
    <location>
        <begin position="110"/>
        <end position="129"/>
    </location>
</feature>
<sequence>MTIWLVWDLVKRLGGNLYDQSLAAIAMLCSALIRLNILYQPNSVDILCWTLVFYTLIRFFQTKNSKWLYFLAASFALGVLNKYNILFLAMGVFPALLITPSRSIFQNKHLYLALLMAIILVAPNIYWQYENGFPVLTHMSLLSKYQLVNVSRIGFLTEQLLFFYPSLIIWTIGLGGIILAKRFQRFQFIFWTFLFTLAIFTYLQGKAYYAIGLYPVLLAFGAILLSDFLATGWKRNLRPIVLVLPPLLFLPAFPLIHPFFSPDRILEKPPAYGLLGLNRWEDGKEHPLPQDFADMLGWSELAHLVDSAYQMMSKEGRTLIICDNYGQAGAINFYSKTPGLQALTMNADYLYWFDLEEKVDNLILVWEKDEKITARELGFFEEYREIGKITHPLAREIRTTVHFLRGAKGDINPILREEITEEKKVWENGNF</sequence>
<feature type="transmembrane region" description="Helical" evidence="8">
    <location>
        <begin position="20"/>
        <end position="37"/>
    </location>
</feature>
<evidence type="ECO:0000256" key="7">
    <source>
        <dbReference type="ARBA" id="ARBA00023136"/>
    </source>
</evidence>
<keyword evidence="2" id="KW-1003">Cell membrane</keyword>
<dbReference type="Pfam" id="PF13231">
    <property type="entry name" value="PMT_2"/>
    <property type="match status" value="1"/>
</dbReference>
<feature type="transmembrane region" description="Helical" evidence="8">
    <location>
        <begin position="44"/>
        <end position="61"/>
    </location>
</feature>
<keyword evidence="5 8" id="KW-0812">Transmembrane</keyword>
<evidence type="ECO:0000313" key="10">
    <source>
        <dbReference type="EMBL" id="GAA0879501.1"/>
    </source>
</evidence>
<keyword evidence="3" id="KW-0328">Glycosyltransferase</keyword>
<evidence type="ECO:0000256" key="5">
    <source>
        <dbReference type="ARBA" id="ARBA00022692"/>
    </source>
</evidence>
<evidence type="ECO:0000256" key="2">
    <source>
        <dbReference type="ARBA" id="ARBA00022475"/>
    </source>
</evidence>
<evidence type="ECO:0000313" key="11">
    <source>
        <dbReference type="Proteomes" id="UP001500469"/>
    </source>
</evidence>
<gene>
    <name evidence="10" type="ORF">GCM10009119_24690</name>
</gene>
<feature type="domain" description="Glycosyltransferase RgtA/B/C/D-like" evidence="9">
    <location>
        <begin position="2"/>
        <end position="127"/>
    </location>
</feature>
<proteinExistence type="predicted"/>